<gene>
    <name evidence="1" type="ORF">C2G38_2194905</name>
</gene>
<proteinExistence type="predicted"/>
<dbReference type="EMBL" id="QKWP01000823">
    <property type="protein sequence ID" value="RIB14536.1"/>
    <property type="molecule type" value="Genomic_DNA"/>
</dbReference>
<protein>
    <submittedName>
        <fullName evidence="1">Uncharacterized protein</fullName>
    </submittedName>
</protein>
<dbReference type="Proteomes" id="UP000266673">
    <property type="component" value="Unassembled WGS sequence"/>
</dbReference>
<accession>A0A397V5G6</accession>
<reference evidence="1 2" key="1">
    <citation type="submission" date="2018-06" db="EMBL/GenBank/DDBJ databases">
        <title>Comparative genomics reveals the genomic features of Rhizophagus irregularis, R. cerebriforme, R. diaphanum and Gigaspora rosea, and their symbiotic lifestyle signature.</title>
        <authorList>
            <person name="Morin E."/>
            <person name="San Clemente H."/>
            <person name="Chen E.C.H."/>
            <person name="De La Providencia I."/>
            <person name="Hainaut M."/>
            <person name="Kuo A."/>
            <person name="Kohler A."/>
            <person name="Murat C."/>
            <person name="Tang N."/>
            <person name="Roy S."/>
            <person name="Loubradou J."/>
            <person name="Henrissat B."/>
            <person name="Grigoriev I.V."/>
            <person name="Corradi N."/>
            <person name="Roux C."/>
            <person name="Martin F.M."/>
        </authorList>
    </citation>
    <scope>NUCLEOTIDE SEQUENCE [LARGE SCALE GENOMIC DNA]</scope>
    <source>
        <strain evidence="1 2">DAOM 194757</strain>
    </source>
</reference>
<comment type="caution">
    <text evidence="1">The sequence shown here is derived from an EMBL/GenBank/DDBJ whole genome shotgun (WGS) entry which is preliminary data.</text>
</comment>
<sequence length="153" mass="17954">MSILDAISQSLQNSSLLPGNHLQFFLTVGCFVLITEELPDDIKYIFESTDFQFANKFKKLDLDGFIYLFRHELPRAPISDWDPGTTTTFLNRHWLENLLEKISQFVTQDLKLLRNYPLIPIITTNNYKLISIKNDLSILRIPKRKDNIMRIKH</sequence>
<name>A0A397V5G6_9GLOM</name>
<keyword evidence="2" id="KW-1185">Reference proteome</keyword>
<organism evidence="1 2">
    <name type="scientific">Gigaspora rosea</name>
    <dbReference type="NCBI Taxonomy" id="44941"/>
    <lineage>
        <taxon>Eukaryota</taxon>
        <taxon>Fungi</taxon>
        <taxon>Fungi incertae sedis</taxon>
        <taxon>Mucoromycota</taxon>
        <taxon>Glomeromycotina</taxon>
        <taxon>Glomeromycetes</taxon>
        <taxon>Diversisporales</taxon>
        <taxon>Gigasporaceae</taxon>
        <taxon>Gigaspora</taxon>
    </lineage>
</organism>
<dbReference type="OrthoDB" id="6359816at2759"/>
<evidence type="ECO:0000313" key="1">
    <source>
        <dbReference type="EMBL" id="RIB14536.1"/>
    </source>
</evidence>
<dbReference type="AlphaFoldDB" id="A0A397V5G6"/>
<evidence type="ECO:0000313" key="2">
    <source>
        <dbReference type="Proteomes" id="UP000266673"/>
    </source>
</evidence>